<feature type="active site" evidence="2">
    <location>
        <position position="169"/>
    </location>
</feature>
<sequence>MVKVTDAPPRIYPIRLYGDPVLRRKARPVQPGDTLTVPGFGPQTVREVANTMLETMFEARGVGLAAPQVGLPVRLFVAVEYEDDEEEQEGGEKPLRSRVLREFVMLNPVLTVINKKKDRSYQEGCLSVPGIYEEGVARAREVGVRYTDLEGQQRTLEADDYLARVFQHEVDHLDGVFFLDRLPPEVTEDYRKELAAMQRKSKQFLAELAEVQRAQRGRSE</sequence>
<dbReference type="PRINTS" id="PR01576">
    <property type="entry name" value="PDEFORMYLASE"/>
</dbReference>
<dbReference type="Gene3D" id="3.90.45.10">
    <property type="entry name" value="Peptide deformylase"/>
    <property type="match status" value="1"/>
</dbReference>
<dbReference type="GO" id="GO:0042586">
    <property type="term" value="F:peptide deformylase activity"/>
    <property type="evidence" value="ECO:0007669"/>
    <property type="project" value="UniProtKB-EC"/>
</dbReference>
<dbReference type="SUPFAM" id="SSF56420">
    <property type="entry name" value="Peptide deformylase"/>
    <property type="match status" value="1"/>
</dbReference>
<dbReference type="HAMAP" id="MF_00163">
    <property type="entry name" value="Pep_deformylase"/>
    <property type="match status" value="1"/>
</dbReference>
<keyword evidence="2" id="KW-0408">Iron</keyword>
<dbReference type="PIRSF" id="PIRSF004749">
    <property type="entry name" value="Pep_def"/>
    <property type="match status" value="1"/>
</dbReference>
<dbReference type="PANTHER" id="PTHR10458">
    <property type="entry name" value="PEPTIDE DEFORMYLASE"/>
    <property type="match status" value="1"/>
</dbReference>
<proteinExistence type="inferred from homology"/>
<feature type="binding site" evidence="2">
    <location>
        <position position="172"/>
    </location>
    <ligand>
        <name>Fe cation</name>
        <dbReference type="ChEBI" id="CHEBI:24875"/>
    </ligand>
</feature>
<keyword evidence="3" id="KW-0175">Coiled coil</keyword>
<dbReference type="EMBL" id="JASNGB010000075">
    <property type="protein sequence ID" value="MDL2344356.1"/>
    <property type="molecule type" value="Genomic_DNA"/>
</dbReference>
<organism evidence="4 5">
    <name type="scientific">Deinococcus rhizophilus</name>
    <dbReference type="NCBI Taxonomy" id="3049544"/>
    <lineage>
        <taxon>Bacteria</taxon>
        <taxon>Thermotogati</taxon>
        <taxon>Deinococcota</taxon>
        <taxon>Deinococci</taxon>
        <taxon>Deinococcales</taxon>
        <taxon>Deinococcaceae</taxon>
        <taxon>Deinococcus</taxon>
    </lineage>
</organism>
<dbReference type="InterPro" id="IPR023635">
    <property type="entry name" value="Peptide_deformylase"/>
</dbReference>
<keyword evidence="2 4" id="KW-0378">Hydrolase</keyword>
<gene>
    <name evidence="2 4" type="primary">def</name>
    <name evidence="4" type="ORF">QOL99_09340</name>
</gene>
<feature type="binding site" evidence="2">
    <location>
        <position position="168"/>
    </location>
    <ligand>
        <name>Fe cation</name>
        <dbReference type="ChEBI" id="CHEBI:24875"/>
    </ligand>
</feature>
<reference evidence="4 5" key="1">
    <citation type="submission" date="2023-05" db="EMBL/GenBank/DDBJ databases">
        <authorList>
            <person name="Gao F."/>
        </authorList>
    </citation>
    <scope>NUCLEOTIDE SEQUENCE [LARGE SCALE GENOMIC DNA]</scope>
    <source>
        <strain evidence="4 5">MIMF12</strain>
    </source>
</reference>
<feature type="binding site" evidence="2">
    <location>
        <position position="125"/>
    </location>
    <ligand>
        <name>Fe cation</name>
        <dbReference type="ChEBI" id="CHEBI:24875"/>
    </ligand>
</feature>
<evidence type="ECO:0000256" key="2">
    <source>
        <dbReference type="HAMAP-Rule" id="MF_00163"/>
    </source>
</evidence>
<evidence type="ECO:0000256" key="3">
    <source>
        <dbReference type="SAM" id="Coils"/>
    </source>
</evidence>
<dbReference type="NCBIfam" id="TIGR00079">
    <property type="entry name" value="pept_deformyl"/>
    <property type="match status" value="1"/>
</dbReference>
<comment type="catalytic activity">
    <reaction evidence="2">
        <text>N-terminal N-formyl-L-methionyl-[peptide] + H2O = N-terminal L-methionyl-[peptide] + formate</text>
        <dbReference type="Rhea" id="RHEA:24420"/>
        <dbReference type="Rhea" id="RHEA-COMP:10639"/>
        <dbReference type="Rhea" id="RHEA-COMP:10640"/>
        <dbReference type="ChEBI" id="CHEBI:15377"/>
        <dbReference type="ChEBI" id="CHEBI:15740"/>
        <dbReference type="ChEBI" id="CHEBI:49298"/>
        <dbReference type="ChEBI" id="CHEBI:64731"/>
        <dbReference type="EC" id="3.5.1.88"/>
    </reaction>
</comment>
<dbReference type="CDD" id="cd00487">
    <property type="entry name" value="Pep_deformylase"/>
    <property type="match status" value="1"/>
</dbReference>
<accession>A0ABT7JH22</accession>
<dbReference type="InterPro" id="IPR036821">
    <property type="entry name" value="Peptide_deformylase_sf"/>
</dbReference>
<dbReference type="PANTHER" id="PTHR10458:SF22">
    <property type="entry name" value="PEPTIDE DEFORMYLASE"/>
    <property type="match status" value="1"/>
</dbReference>
<comment type="caution">
    <text evidence="4">The sequence shown here is derived from an EMBL/GenBank/DDBJ whole genome shotgun (WGS) entry which is preliminary data.</text>
</comment>
<evidence type="ECO:0000256" key="1">
    <source>
        <dbReference type="ARBA" id="ARBA00010759"/>
    </source>
</evidence>
<dbReference type="NCBIfam" id="NF001159">
    <property type="entry name" value="PRK00150.1-3"/>
    <property type="match status" value="1"/>
</dbReference>
<evidence type="ECO:0000313" key="5">
    <source>
        <dbReference type="Proteomes" id="UP001302059"/>
    </source>
</evidence>
<keyword evidence="2" id="KW-0479">Metal-binding</keyword>
<comment type="cofactor">
    <cofactor evidence="2">
        <name>Fe(2+)</name>
        <dbReference type="ChEBI" id="CHEBI:29033"/>
    </cofactor>
    <text evidence="2">Binds 1 Fe(2+) ion.</text>
</comment>
<feature type="coiled-coil region" evidence="3">
    <location>
        <begin position="187"/>
        <end position="214"/>
    </location>
</feature>
<keyword evidence="5" id="KW-1185">Reference proteome</keyword>
<dbReference type="EC" id="3.5.1.88" evidence="2"/>
<name>A0ABT7JH22_9DEIO</name>
<protein>
    <recommendedName>
        <fullName evidence="2">Peptide deformylase</fullName>
        <shortName evidence="2">PDF</shortName>
        <ecNumber evidence="2">3.5.1.88</ecNumber>
    </recommendedName>
    <alternativeName>
        <fullName evidence="2">Polypeptide deformylase</fullName>
    </alternativeName>
</protein>
<evidence type="ECO:0000313" key="4">
    <source>
        <dbReference type="EMBL" id="MDL2344356.1"/>
    </source>
</evidence>
<keyword evidence="2" id="KW-0648">Protein biosynthesis</keyword>
<dbReference type="Pfam" id="PF01327">
    <property type="entry name" value="Pep_deformylase"/>
    <property type="match status" value="1"/>
</dbReference>
<comment type="similarity">
    <text evidence="1 2">Belongs to the polypeptide deformylase family.</text>
</comment>
<comment type="function">
    <text evidence="2">Removes the formyl group from the N-terminal Met of newly synthesized proteins. Requires at least a dipeptide for an efficient rate of reaction. N-terminal L-methionine is a prerequisite for activity but the enzyme has broad specificity at other positions.</text>
</comment>
<dbReference type="Proteomes" id="UP001302059">
    <property type="component" value="Unassembled WGS sequence"/>
</dbReference>